<organism evidence="3 4">
    <name type="scientific">Steinernema glaseri</name>
    <dbReference type="NCBI Taxonomy" id="37863"/>
    <lineage>
        <taxon>Eukaryota</taxon>
        <taxon>Metazoa</taxon>
        <taxon>Ecdysozoa</taxon>
        <taxon>Nematoda</taxon>
        <taxon>Chromadorea</taxon>
        <taxon>Rhabditida</taxon>
        <taxon>Tylenchina</taxon>
        <taxon>Panagrolaimomorpha</taxon>
        <taxon>Strongyloidoidea</taxon>
        <taxon>Steinernematidae</taxon>
        <taxon>Steinernema</taxon>
    </lineage>
</organism>
<feature type="signal peptide" evidence="2">
    <location>
        <begin position="1"/>
        <end position="16"/>
    </location>
</feature>
<reference evidence="4" key="1">
    <citation type="submission" date="2016-11" db="UniProtKB">
        <authorList>
            <consortium name="WormBaseParasite"/>
        </authorList>
    </citation>
    <scope>IDENTIFICATION</scope>
</reference>
<dbReference type="WBParaSite" id="L893_g9134.t1">
    <property type="protein sequence ID" value="L893_g9134.t1"/>
    <property type="gene ID" value="L893_g9134"/>
</dbReference>
<sequence length="235" mass="26065">MKIVFVAVSLVAFAVSQPSAEVKPPQPVPQPASPNQKQGGADGTAFAQPQGFSFPVPVYPQTAFQPTHRTSSLPVIRLTEHLENVCDFDAVAMITSKVTHVTMTKVNFKATQKTDTQESHSDRLTLTRKINCADVAVLDEDTCTKCCRLSARTQTPTVRNEEIEGVLVYISEINMDVDDEPANQSEGYRTIDDTPKINTVGVRYNNKFRCKCCAPREAHIPQPFFPYAFPQQFGR</sequence>
<evidence type="ECO:0000256" key="2">
    <source>
        <dbReference type="SAM" id="SignalP"/>
    </source>
</evidence>
<name>A0A1I8ATS1_9BILA</name>
<proteinExistence type="predicted"/>
<feature type="region of interest" description="Disordered" evidence="1">
    <location>
        <begin position="20"/>
        <end position="46"/>
    </location>
</feature>
<evidence type="ECO:0000313" key="3">
    <source>
        <dbReference type="Proteomes" id="UP000095287"/>
    </source>
</evidence>
<protein>
    <submittedName>
        <fullName evidence="4">Uncharacterized protein</fullName>
    </submittedName>
</protein>
<evidence type="ECO:0000313" key="4">
    <source>
        <dbReference type="WBParaSite" id="L893_g9134.t1"/>
    </source>
</evidence>
<keyword evidence="2" id="KW-0732">Signal</keyword>
<evidence type="ECO:0000256" key="1">
    <source>
        <dbReference type="SAM" id="MobiDB-lite"/>
    </source>
</evidence>
<accession>A0A1I8ATS1</accession>
<keyword evidence="3" id="KW-1185">Reference proteome</keyword>
<dbReference type="AlphaFoldDB" id="A0A1I8ATS1"/>
<dbReference type="Proteomes" id="UP000095287">
    <property type="component" value="Unplaced"/>
</dbReference>
<feature type="chain" id="PRO_5009315085" evidence="2">
    <location>
        <begin position="17"/>
        <end position="235"/>
    </location>
</feature>